<evidence type="ECO:0000313" key="3">
    <source>
        <dbReference type="Proteomes" id="UP000064921"/>
    </source>
</evidence>
<name>A0A0U3MT15_9HYPH</name>
<sequence>MANVPAPNRSTKGTPPASAEIPHNLQRPEGSGLKPLNFKVSPEFHREFKSLAAMHGMSMLDLLREGFELVKARRG</sequence>
<evidence type="ECO:0008006" key="4">
    <source>
        <dbReference type="Google" id="ProtNLM"/>
    </source>
</evidence>
<reference evidence="2 3" key="1">
    <citation type="submission" date="2015-10" db="EMBL/GenBank/DDBJ databases">
        <title>The world's first case of liver abscess caused by Pannonibacter phragmitetus.</title>
        <authorList>
            <person name="Ming D."/>
            <person name="Wang M."/>
            <person name="Zhou Y."/>
            <person name="Jiang T."/>
            <person name="Hu S."/>
        </authorList>
    </citation>
    <scope>NUCLEOTIDE SEQUENCE [LARGE SCALE GENOMIC DNA]</scope>
    <source>
        <strain evidence="2 3">31801</strain>
    </source>
</reference>
<dbReference type="RefSeq" id="WP_058898878.1">
    <property type="nucleotide sequence ID" value="NZ_CP013068.1"/>
</dbReference>
<dbReference type="EMBL" id="CP013068">
    <property type="protein sequence ID" value="ALV27399.1"/>
    <property type="molecule type" value="Genomic_DNA"/>
</dbReference>
<organism evidence="2 3">
    <name type="scientific">Pannonibacter phragmitetus</name>
    <dbReference type="NCBI Taxonomy" id="121719"/>
    <lineage>
        <taxon>Bacteria</taxon>
        <taxon>Pseudomonadati</taxon>
        <taxon>Pseudomonadota</taxon>
        <taxon>Alphaproteobacteria</taxon>
        <taxon>Hyphomicrobiales</taxon>
        <taxon>Stappiaceae</taxon>
        <taxon>Pannonibacter</taxon>
    </lineage>
</organism>
<feature type="region of interest" description="Disordered" evidence="1">
    <location>
        <begin position="1"/>
        <end position="36"/>
    </location>
</feature>
<proteinExistence type="predicted"/>
<keyword evidence="3" id="KW-1185">Reference proteome</keyword>
<dbReference type="STRING" id="121719.APZ00_10290"/>
<accession>A0A0U3MT15</accession>
<gene>
    <name evidence="2" type="ORF">APZ00_10290</name>
</gene>
<evidence type="ECO:0000313" key="2">
    <source>
        <dbReference type="EMBL" id="ALV27399.1"/>
    </source>
</evidence>
<dbReference type="SUPFAM" id="SSF47598">
    <property type="entry name" value="Ribbon-helix-helix"/>
    <property type="match status" value="1"/>
</dbReference>
<protein>
    <recommendedName>
        <fullName evidence="4">Stability/partitioning determinant</fullName>
    </recommendedName>
</protein>
<dbReference type="KEGG" id="pphr:APZ00_10290"/>
<dbReference type="InterPro" id="IPR010985">
    <property type="entry name" value="Ribbon_hlx_hlx"/>
</dbReference>
<dbReference type="GO" id="GO:0006355">
    <property type="term" value="P:regulation of DNA-templated transcription"/>
    <property type="evidence" value="ECO:0007669"/>
    <property type="project" value="InterPro"/>
</dbReference>
<dbReference type="Proteomes" id="UP000064921">
    <property type="component" value="Chromosome"/>
</dbReference>
<evidence type="ECO:0000256" key="1">
    <source>
        <dbReference type="SAM" id="MobiDB-lite"/>
    </source>
</evidence>
<dbReference type="AlphaFoldDB" id="A0A0U3MT15"/>